<evidence type="ECO:0008006" key="3">
    <source>
        <dbReference type="Google" id="ProtNLM"/>
    </source>
</evidence>
<evidence type="ECO:0000313" key="2">
    <source>
        <dbReference type="Proteomes" id="UP000574276"/>
    </source>
</evidence>
<evidence type="ECO:0000313" key="1">
    <source>
        <dbReference type="EMBL" id="MBB2182510.1"/>
    </source>
</evidence>
<dbReference type="RefSeq" id="WP_228352229.1">
    <property type="nucleotide sequence ID" value="NZ_JACEGA010000001.1"/>
</dbReference>
<name>A0A839JYL6_9FIRM</name>
<sequence length="279" mass="32374">MKIVFWSNVNERCGVTANLAAISVASVIRYPYSIITMENRLRHHNLGRAYMGNSQPGQLQEVGSNYYDGNGIEGLMRKIYRGDYHSDTLKLYLNEIIQDHLYYIPQGRVIHNEVFDYEFDRCIQTLFSLIEEKADICIVEATSHSSLSTKIILDEADLIVVNLCQNQIILEDFFLNYSSLIHKAIFIISGYRTNSRLNCRRIASEYNIQLENIIPIPDNEMYQCAFQNGSVVEYVYRNYFLTKDHPNYIFIQSIKKAAYVMIKKAELLTKLKEMPMCGR</sequence>
<dbReference type="EMBL" id="JACEGA010000001">
    <property type="protein sequence ID" value="MBB2182510.1"/>
    <property type="molecule type" value="Genomic_DNA"/>
</dbReference>
<comment type="caution">
    <text evidence="1">The sequence shown here is derived from an EMBL/GenBank/DDBJ whole genome shotgun (WGS) entry which is preliminary data.</text>
</comment>
<keyword evidence="2" id="KW-1185">Reference proteome</keyword>
<accession>A0A839JYL6</accession>
<dbReference type="AlphaFoldDB" id="A0A839JYL6"/>
<reference evidence="1 2" key="1">
    <citation type="submission" date="2020-07" db="EMBL/GenBank/DDBJ databases">
        <title>Characterization and genome sequencing of isolate MD1, a novel member within the family Lachnospiraceae.</title>
        <authorList>
            <person name="Rettenmaier R."/>
            <person name="Di Bello L."/>
            <person name="Zinser C."/>
            <person name="Scheitz K."/>
            <person name="Liebl W."/>
            <person name="Zverlov V."/>
        </authorList>
    </citation>
    <scope>NUCLEOTIDE SEQUENCE [LARGE SCALE GENOMIC DNA]</scope>
    <source>
        <strain evidence="1 2">MD1</strain>
    </source>
</reference>
<protein>
    <recommendedName>
        <fullName evidence="3">DRTGG domain-containing protein</fullName>
    </recommendedName>
</protein>
<proteinExistence type="predicted"/>
<dbReference type="Proteomes" id="UP000574276">
    <property type="component" value="Unassembled WGS sequence"/>
</dbReference>
<organism evidence="1 2">
    <name type="scientific">Variimorphobacter saccharofermentans</name>
    <dbReference type="NCBI Taxonomy" id="2755051"/>
    <lineage>
        <taxon>Bacteria</taxon>
        <taxon>Bacillati</taxon>
        <taxon>Bacillota</taxon>
        <taxon>Clostridia</taxon>
        <taxon>Lachnospirales</taxon>
        <taxon>Lachnospiraceae</taxon>
        <taxon>Variimorphobacter</taxon>
    </lineage>
</organism>
<gene>
    <name evidence="1" type="ORF">H0486_06450</name>
</gene>